<evidence type="ECO:0000259" key="13">
    <source>
        <dbReference type="PROSITE" id="PS50114"/>
    </source>
</evidence>
<keyword evidence="4 11" id="KW-0863">Zinc-finger</keyword>
<evidence type="ECO:0000313" key="15">
    <source>
        <dbReference type="Proteomes" id="UP000242450"/>
    </source>
</evidence>
<evidence type="ECO:0000256" key="6">
    <source>
        <dbReference type="ARBA" id="ARBA00023015"/>
    </source>
</evidence>
<dbReference type="GO" id="GO:0005634">
    <property type="term" value="C:nucleus"/>
    <property type="evidence" value="ECO:0007669"/>
    <property type="project" value="UniProtKB-SubCell"/>
</dbReference>
<protein>
    <recommendedName>
        <fullName evidence="13">GATA-type domain-containing protein</fullName>
    </recommendedName>
</protein>
<dbReference type="PROSITE" id="PS50114">
    <property type="entry name" value="GATA_ZN_FINGER_2"/>
    <property type="match status" value="2"/>
</dbReference>
<dbReference type="PANTHER" id="PTHR10071:SF23">
    <property type="entry name" value="TRANSCRIPTION FACTOR GATA-6"/>
    <property type="match status" value="1"/>
</dbReference>
<keyword evidence="2" id="KW-0479">Metal-binding</keyword>
<keyword evidence="5" id="KW-0862">Zinc</keyword>
<dbReference type="OrthoDB" id="515401at2759"/>
<accession>A0A212C723</accession>
<sequence>QHRADPGLALACRRPRPLSALGSTLRHGCSPCAAPIRGPWMALTDGGWCLPKRLGAAPPADASDSGAFPAREPSTPPSPISSSSSSCCSRGGERGPGGASNCRTPQLDTEAAAGPTARSLLLSPYASHPFGAPHGPSAPGISGPAGALSSWEDLLLFADLDQAATASKLLWSSRGAKLSPFAPEQPEEMPVRFQAPAELGSILSLGMTSPFSPESVTARGTQSRQVRMNRGPIGGLLVRELPAQLDFVLYKKSHFAYFGCKIEATERGAGKVWREWELFEKLGNSGKGEVRGPTPTSPRLISTPKSLGRRKADDTGRASSSVTRLCRALHGARPGRARGGTSSASRPADLLEDLPESRECVNCGSIQTPLWRRDGTGHYLCNACGLYSKMNGLSRPLIKPQKRVPSSRRLGLSCANCHTTTTTLWRRNAEGEPVCNACGLYMKLHGVPRPLAMKKEGIQTRKRKPKNINKSKACSGNSNNSVPMTPTSTSSNADDCSKNTSPTTQPAASGAYFSLVISL</sequence>
<keyword evidence="9" id="KW-0804">Transcription</keyword>
<dbReference type="InterPro" id="IPR039355">
    <property type="entry name" value="Transcription_factor_GATA"/>
</dbReference>
<keyword evidence="7" id="KW-0238">DNA-binding</keyword>
<gene>
    <name evidence="14" type="ORF">Celaphus_00017663</name>
</gene>
<proteinExistence type="predicted"/>
<feature type="domain" description="GATA-type" evidence="13">
    <location>
        <begin position="354"/>
        <end position="408"/>
    </location>
</feature>
<keyword evidence="6" id="KW-0805">Transcription regulation</keyword>
<evidence type="ECO:0000256" key="7">
    <source>
        <dbReference type="ARBA" id="ARBA00023125"/>
    </source>
</evidence>
<evidence type="ECO:0000313" key="14">
    <source>
        <dbReference type="EMBL" id="OWK01789.1"/>
    </source>
</evidence>
<dbReference type="PRINTS" id="PR00619">
    <property type="entry name" value="GATAZNFINGER"/>
</dbReference>
<dbReference type="GO" id="GO:0000122">
    <property type="term" value="P:negative regulation of transcription by RNA polymerase II"/>
    <property type="evidence" value="ECO:0007669"/>
    <property type="project" value="TreeGrafter"/>
</dbReference>
<dbReference type="FunFam" id="3.30.50.10:FF:000032">
    <property type="entry name" value="Transcription factor GATA-3"/>
    <property type="match status" value="1"/>
</dbReference>
<keyword evidence="3" id="KW-0677">Repeat</keyword>
<comment type="caution">
    <text evidence="14">The sequence shown here is derived from an EMBL/GenBank/DDBJ whole genome shotgun (WGS) entry which is preliminary data.</text>
</comment>
<dbReference type="CDD" id="cd00202">
    <property type="entry name" value="ZnF_GATA"/>
    <property type="match status" value="2"/>
</dbReference>
<feature type="region of interest" description="Disordered" evidence="12">
    <location>
        <begin position="455"/>
        <end position="506"/>
    </location>
</feature>
<dbReference type="InterPro" id="IPR013088">
    <property type="entry name" value="Znf_NHR/GATA"/>
</dbReference>
<evidence type="ECO:0000256" key="10">
    <source>
        <dbReference type="ARBA" id="ARBA00023242"/>
    </source>
</evidence>
<dbReference type="Proteomes" id="UP000242450">
    <property type="component" value="Chromosome 27"/>
</dbReference>
<feature type="non-terminal residue" evidence="14">
    <location>
        <position position="1"/>
    </location>
</feature>
<dbReference type="GO" id="GO:0045944">
    <property type="term" value="P:positive regulation of transcription by RNA polymerase II"/>
    <property type="evidence" value="ECO:0007669"/>
    <property type="project" value="TreeGrafter"/>
</dbReference>
<feature type="region of interest" description="Disordered" evidence="12">
    <location>
        <begin position="284"/>
        <end position="321"/>
    </location>
</feature>
<feature type="region of interest" description="Disordered" evidence="12">
    <location>
        <begin position="59"/>
        <end position="106"/>
    </location>
</feature>
<evidence type="ECO:0000256" key="9">
    <source>
        <dbReference type="ARBA" id="ARBA00023163"/>
    </source>
</evidence>
<dbReference type="SUPFAM" id="SSF57716">
    <property type="entry name" value="Glucocorticoid receptor-like (DNA-binding domain)"/>
    <property type="match status" value="2"/>
</dbReference>
<dbReference type="GO" id="GO:0045165">
    <property type="term" value="P:cell fate commitment"/>
    <property type="evidence" value="ECO:0007669"/>
    <property type="project" value="TreeGrafter"/>
</dbReference>
<evidence type="ECO:0000256" key="1">
    <source>
        <dbReference type="ARBA" id="ARBA00004123"/>
    </source>
</evidence>
<dbReference type="PANTHER" id="PTHR10071">
    <property type="entry name" value="TRANSCRIPTION FACTOR GATA FAMILY MEMBER"/>
    <property type="match status" value="1"/>
</dbReference>
<dbReference type="InterPro" id="IPR000679">
    <property type="entry name" value="Znf_GATA"/>
</dbReference>
<evidence type="ECO:0000256" key="2">
    <source>
        <dbReference type="ARBA" id="ARBA00022723"/>
    </source>
</evidence>
<dbReference type="FunFam" id="3.30.50.10:FF:000001">
    <property type="entry name" value="GATA transcription factor (GATAd)"/>
    <property type="match status" value="1"/>
</dbReference>
<dbReference type="GO" id="GO:0008270">
    <property type="term" value="F:zinc ion binding"/>
    <property type="evidence" value="ECO:0007669"/>
    <property type="project" value="UniProtKB-KW"/>
</dbReference>
<evidence type="ECO:0000256" key="3">
    <source>
        <dbReference type="ARBA" id="ARBA00022737"/>
    </source>
</evidence>
<comment type="subcellular location">
    <subcellularLocation>
        <location evidence="1">Nucleus</location>
    </subcellularLocation>
</comment>
<evidence type="ECO:0000256" key="12">
    <source>
        <dbReference type="SAM" id="MobiDB-lite"/>
    </source>
</evidence>
<dbReference type="GO" id="GO:0000981">
    <property type="term" value="F:DNA-binding transcription factor activity, RNA polymerase II-specific"/>
    <property type="evidence" value="ECO:0007669"/>
    <property type="project" value="TreeGrafter"/>
</dbReference>
<keyword evidence="10" id="KW-0539">Nucleus</keyword>
<feature type="compositionally biased region" description="Basic residues" evidence="12">
    <location>
        <begin position="460"/>
        <end position="469"/>
    </location>
</feature>
<dbReference type="Gene3D" id="3.30.50.10">
    <property type="entry name" value="Erythroid Transcription Factor GATA-1, subunit A"/>
    <property type="match status" value="2"/>
</dbReference>
<feature type="compositionally biased region" description="Polar residues" evidence="12">
    <location>
        <begin position="470"/>
        <end position="506"/>
    </location>
</feature>
<evidence type="ECO:0000256" key="5">
    <source>
        <dbReference type="ARBA" id="ARBA00022833"/>
    </source>
</evidence>
<dbReference type="GO" id="GO:0030855">
    <property type="term" value="P:epithelial cell differentiation"/>
    <property type="evidence" value="ECO:0007669"/>
    <property type="project" value="TreeGrafter"/>
</dbReference>
<evidence type="ECO:0000256" key="4">
    <source>
        <dbReference type="ARBA" id="ARBA00022771"/>
    </source>
</evidence>
<dbReference type="Pfam" id="PF00320">
    <property type="entry name" value="GATA"/>
    <property type="match status" value="2"/>
</dbReference>
<dbReference type="AlphaFoldDB" id="A0A212C723"/>
<dbReference type="GO" id="GO:0000978">
    <property type="term" value="F:RNA polymerase II cis-regulatory region sequence-specific DNA binding"/>
    <property type="evidence" value="ECO:0007669"/>
    <property type="project" value="TreeGrafter"/>
</dbReference>
<dbReference type="PROSITE" id="PS00344">
    <property type="entry name" value="GATA_ZN_FINGER_1"/>
    <property type="match status" value="2"/>
</dbReference>
<evidence type="ECO:0000256" key="8">
    <source>
        <dbReference type="ARBA" id="ARBA00023159"/>
    </source>
</evidence>
<evidence type="ECO:0000256" key="11">
    <source>
        <dbReference type="PROSITE-ProRule" id="PRU00094"/>
    </source>
</evidence>
<dbReference type="EMBL" id="MKHE01000027">
    <property type="protein sequence ID" value="OWK01789.1"/>
    <property type="molecule type" value="Genomic_DNA"/>
</dbReference>
<keyword evidence="8" id="KW-0010">Activator</keyword>
<feature type="domain" description="GATA-type" evidence="13">
    <location>
        <begin position="408"/>
        <end position="461"/>
    </location>
</feature>
<name>A0A212C723_CEREH</name>
<dbReference type="SMART" id="SM00401">
    <property type="entry name" value="ZnF_GATA"/>
    <property type="match status" value="2"/>
</dbReference>
<keyword evidence="15" id="KW-1185">Reference proteome</keyword>
<reference evidence="14 15" key="1">
    <citation type="journal article" date="2018" name="Mol. Genet. Genomics">
        <title>The red deer Cervus elaphus genome CerEla1.0: sequencing, annotating, genes, and chromosomes.</title>
        <authorList>
            <person name="Bana N.A."/>
            <person name="Nyiri A."/>
            <person name="Nagy J."/>
            <person name="Frank K."/>
            <person name="Nagy T."/>
            <person name="Steger V."/>
            <person name="Schiller M."/>
            <person name="Lakatos P."/>
            <person name="Sugar L."/>
            <person name="Horn P."/>
            <person name="Barta E."/>
            <person name="Orosz L."/>
        </authorList>
    </citation>
    <scope>NUCLEOTIDE SEQUENCE [LARGE SCALE GENOMIC DNA]</scope>
    <source>
        <strain evidence="14">Hungarian</strain>
    </source>
</reference>
<feature type="compositionally biased region" description="Low complexity" evidence="12">
    <location>
        <begin position="80"/>
        <end position="90"/>
    </location>
</feature>
<organism evidence="14 15">
    <name type="scientific">Cervus elaphus hippelaphus</name>
    <name type="common">European red deer</name>
    <dbReference type="NCBI Taxonomy" id="46360"/>
    <lineage>
        <taxon>Eukaryota</taxon>
        <taxon>Metazoa</taxon>
        <taxon>Chordata</taxon>
        <taxon>Craniata</taxon>
        <taxon>Vertebrata</taxon>
        <taxon>Euteleostomi</taxon>
        <taxon>Mammalia</taxon>
        <taxon>Eutheria</taxon>
        <taxon>Laurasiatheria</taxon>
        <taxon>Artiodactyla</taxon>
        <taxon>Ruminantia</taxon>
        <taxon>Pecora</taxon>
        <taxon>Cervidae</taxon>
        <taxon>Cervinae</taxon>
        <taxon>Cervus</taxon>
    </lineage>
</organism>